<dbReference type="Proteomes" id="UP001631957">
    <property type="component" value="Unassembled WGS sequence"/>
</dbReference>
<comment type="caution">
    <text evidence="1">The sequence shown here is derived from an EMBL/GenBank/DDBJ whole genome shotgun (WGS) entry which is preliminary data.</text>
</comment>
<reference evidence="1 2" key="1">
    <citation type="submission" date="2024-12" db="EMBL/GenBank/DDBJ databases">
        <title>Forecasting of Potato common scab and diversities of Pathogenic streptomyces spp. in china.</title>
        <authorList>
            <person name="Handique U."/>
            <person name="Wu J."/>
        </authorList>
    </citation>
    <scope>NUCLEOTIDE SEQUENCE [LARGE SCALE GENOMIC DNA]</scope>
    <source>
        <strain evidence="1 2">ZRIMU1530</strain>
    </source>
</reference>
<keyword evidence="2" id="KW-1185">Reference proteome</keyword>
<organism evidence="1 2">
    <name type="scientific">Streptomyces niveiscabiei</name>
    <dbReference type="NCBI Taxonomy" id="164115"/>
    <lineage>
        <taxon>Bacteria</taxon>
        <taxon>Bacillati</taxon>
        <taxon>Actinomycetota</taxon>
        <taxon>Actinomycetes</taxon>
        <taxon>Kitasatosporales</taxon>
        <taxon>Streptomycetaceae</taxon>
        <taxon>Streptomyces</taxon>
    </lineage>
</organism>
<keyword evidence="1" id="KW-0255">Endonuclease</keyword>
<accession>A0ABW9HS72</accession>
<dbReference type="EMBL" id="JBJVNI010000010">
    <property type="protein sequence ID" value="MFM9610940.1"/>
    <property type="molecule type" value="Genomic_DNA"/>
</dbReference>
<dbReference type="CDD" id="cd00085">
    <property type="entry name" value="HNHc"/>
    <property type="match status" value="1"/>
</dbReference>
<sequence>MSGVRYTRERLLEAAARCSDIDEVIAFFGTRPYPNLDRYLMRRFARLGIDISHFSPRSKPPRPTSGELRTVVAGSISIAAVLRGLGRPDNGTQRALLREWIAEEQLSTAHFLGQAHQRGKPSTMPMRRAEEILVQHDGRHRTRSHLLRRALHEVGVPEACDRCGVGPEWLGKPMTLEVDHISGDWSDDRRENLRLLCPNCHAVTTTWCRGGDRRSSQRASADR</sequence>
<name>A0ABW9HS72_9ACTN</name>
<evidence type="ECO:0000313" key="2">
    <source>
        <dbReference type="Proteomes" id="UP001631957"/>
    </source>
</evidence>
<dbReference type="RefSeq" id="WP_409121934.1">
    <property type="nucleotide sequence ID" value="NZ_JBJVNI010000010.1"/>
</dbReference>
<dbReference type="GO" id="GO:0004519">
    <property type="term" value="F:endonuclease activity"/>
    <property type="evidence" value="ECO:0007669"/>
    <property type="project" value="UniProtKB-KW"/>
</dbReference>
<proteinExistence type="predicted"/>
<dbReference type="InterPro" id="IPR003615">
    <property type="entry name" value="HNH_nuc"/>
</dbReference>
<keyword evidence="1" id="KW-0378">Hydrolase</keyword>
<protein>
    <submittedName>
        <fullName evidence="1">HNH endonuclease</fullName>
    </submittedName>
</protein>
<gene>
    <name evidence="1" type="ORF">ACKI18_19795</name>
</gene>
<keyword evidence="1" id="KW-0540">Nuclease</keyword>
<evidence type="ECO:0000313" key="1">
    <source>
        <dbReference type="EMBL" id="MFM9610940.1"/>
    </source>
</evidence>